<keyword evidence="4" id="KW-0411">Iron-sulfur</keyword>
<dbReference type="GO" id="GO:0046872">
    <property type="term" value="F:metal ion binding"/>
    <property type="evidence" value="ECO:0007669"/>
    <property type="project" value="UniProtKB-KW"/>
</dbReference>
<dbReference type="EMBL" id="AUZZ01004546">
    <property type="protein sequence ID" value="EQD52770.1"/>
    <property type="molecule type" value="Genomic_DNA"/>
</dbReference>
<evidence type="ECO:0000256" key="2">
    <source>
        <dbReference type="ARBA" id="ARBA00022723"/>
    </source>
</evidence>
<accession>T1BF30</accession>
<gene>
    <name evidence="6" type="ORF">B2A_06425</name>
</gene>
<evidence type="ECO:0000259" key="5">
    <source>
        <dbReference type="SMART" id="SM00704"/>
    </source>
</evidence>
<comment type="caution">
    <text evidence="6">The sequence shown here is derived from an EMBL/GenBank/DDBJ whole genome shotgun (WGS) entry which is preliminary data.</text>
</comment>
<keyword evidence="3" id="KW-0408">Iron</keyword>
<name>T1BF30_9ZZZZ</name>
<organism evidence="6">
    <name type="scientific">mine drainage metagenome</name>
    <dbReference type="NCBI Taxonomy" id="410659"/>
    <lineage>
        <taxon>unclassified sequences</taxon>
        <taxon>metagenomes</taxon>
        <taxon>ecological metagenomes</taxon>
    </lineage>
</organism>
<reference evidence="6" key="2">
    <citation type="journal article" date="2014" name="ISME J.">
        <title>Microbial stratification in low pH oxic and suboxic macroscopic growths along an acid mine drainage.</title>
        <authorList>
            <person name="Mendez-Garcia C."/>
            <person name="Mesa V."/>
            <person name="Sprenger R.R."/>
            <person name="Richter M."/>
            <person name="Diez M.S."/>
            <person name="Solano J."/>
            <person name="Bargiela R."/>
            <person name="Golyshina O.V."/>
            <person name="Manteca A."/>
            <person name="Ramos J.L."/>
            <person name="Gallego J.R."/>
            <person name="Llorente I."/>
            <person name="Martins Dos Santos V.A."/>
            <person name="Jensen O.N."/>
            <person name="Pelaez A.I."/>
            <person name="Sanchez J."/>
            <person name="Ferrer M."/>
        </authorList>
    </citation>
    <scope>NUCLEOTIDE SEQUENCE</scope>
</reference>
<evidence type="ECO:0000256" key="3">
    <source>
        <dbReference type="ARBA" id="ARBA00023004"/>
    </source>
</evidence>
<dbReference type="SMART" id="SM00704">
    <property type="entry name" value="ZnF_CDGSH"/>
    <property type="match status" value="1"/>
</dbReference>
<dbReference type="AlphaFoldDB" id="T1BF30"/>
<dbReference type="InterPro" id="IPR018967">
    <property type="entry name" value="FeS-contain_CDGSH-typ"/>
</dbReference>
<proteinExistence type="predicted"/>
<protein>
    <submittedName>
        <fullName evidence="6">Iron sulfur domain protein-containing, CDGSH-type domain protein</fullName>
    </submittedName>
</protein>
<sequence length="74" mass="7649">MATIKVLPNGPYQVEGDDVAVVDSSGAKYATARRPVYLCRCGGSKSRPFCDGTHAKIGFKATESAVSGDAPGKS</sequence>
<dbReference type="GO" id="GO:0051537">
    <property type="term" value="F:2 iron, 2 sulfur cluster binding"/>
    <property type="evidence" value="ECO:0007669"/>
    <property type="project" value="UniProtKB-KW"/>
</dbReference>
<feature type="domain" description="Iron-binding zinc finger CDGSH type" evidence="5">
    <location>
        <begin position="9"/>
        <end position="60"/>
    </location>
</feature>
<reference evidence="6" key="1">
    <citation type="submission" date="2013-08" db="EMBL/GenBank/DDBJ databases">
        <authorList>
            <person name="Mendez C."/>
            <person name="Richter M."/>
            <person name="Ferrer M."/>
            <person name="Sanchez J."/>
        </authorList>
    </citation>
    <scope>NUCLEOTIDE SEQUENCE</scope>
</reference>
<evidence type="ECO:0000256" key="4">
    <source>
        <dbReference type="ARBA" id="ARBA00023014"/>
    </source>
</evidence>
<evidence type="ECO:0000313" key="6">
    <source>
        <dbReference type="EMBL" id="EQD52770.1"/>
    </source>
</evidence>
<dbReference type="Gene3D" id="3.40.5.90">
    <property type="entry name" value="CDGSH iron-sulfur domain, mitoNEET-type"/>
    <property type="match status" value="1"/>
</dbReference>
<evidence type="ECO:0000256" key="1">
    <source>
        <dbReference type="ARBA" id="ARBA00022714"/>
    </source>
</evidence>
<keyword evidence="2" id="KW-0479">Metal-binding</keyword>
<dbReference type="InterPro" id="IPR042216">
    <property type="entry name" value="MitoNEET_CISD"/>
</dbReference>
<dbReference type="Pfam" id="PF09360">
    <property type="entry name" value="zf-CDGSH"/>
    <property type="match status" value="1"/>
</dbReference>
<keyword evidence="1" id="KW-0001">2Fe-2S</keyword>
<dbReference type="GO" id="GO:0005737">
    <property type="term" value="C:cytoplasm"/>
    <property type="evidence" value="ECO:0007669"/>
    <property type="project" value="UniProtKB-ARBA"/>
</dbReference>